<sequence>MVGLVSARAPRVHILFPFREGPWGGGNQMLAALRDMLRERGQWTDAPEDADAVLFDSFNGAAEVIACKRRLPEVPFVHRINGPVHLYRGEDSGIDGVVIGLADKVADGVIFQSEYTRQGFLGMGLREPRRSTVILNAPDRRIFHAEGRAPSADGRLRLIAVSWSANWNKGFDVYRHLDETLDFSRYDMTFVGNSPIAFRNIRQLPPRDSADVAALLRRADIFITASRDDPCSNSLAEAIACGAVPVAQRSGGHPELVGEGGTLFDGKNDVLAAVEAAADALGDLRAKLPDRSADGVADAYAAFVAAVCADTAPRKRLSPAAALELRAQLLASRARSKWFAVKRGLKG</sequence>
<proteinExistence type="predicted"/>
<dbReference type="GO" id="GO:0016740">
    <property type="term" value="F:transferase activity"/>
    <property type="evidence" value="ECO:0007669"/>
    <property type="project" value="UniProtKB-KW"/>
</dbReference>
<gene>
    <name evidence="1" type="ORF">KL86APRO_12649</name>
</gene>
<protein>
    <submittedName>
        <fullName evidence="1">Glycosyl transferase, group 1</fullName>
    </submittedName>
</protein>
<dbReference type="Pfam" id="PF13692">
    <property type="entry name" value="Glyco_trans_1_4"/>
    <property type="match status" value="1"/>
</dbReference>
<name>A0A212KD90_9PROT</name>
<dbReference type="AlphaFoldDB" id="A0A212KD90"/>
<dbReference type="SUPFAM" id="SSF53756">
    <property type="entry name" value="UDP-Glycosyltransferase/glycogen phosphorylase"/>
    <property type="match status" value="1"/>
</dbReference>
<reference evidence="1" key="1">
    <citation type="submission" date="2016-04" db="EMBL/GenBank/DDBJ databases">
        <authorList>
            <person name="Evans L.H."/>
            <person name="Alamgir A."/>
            <person name="Owens N."/>
            <person name="Weber N.D."/>
            <person name="Virtaneva K."/>
            <person name="Barbian K."/>
            <person name="Babar A."/>
            <person name="Rosenke K."/>
        </authorList>
    </citation>
    <scope>NUCLEOTIDE SEQUENCE</scope>
    <source>
        <strain evidence="1">86</strain>
    </source>
</reference>
<dbReference type="EMBL" id="FLUO01000001">
    <property type="protein sequence ID" value="SBW09680.1"/>
    <property type="molecule type" value="Genomic_DNA"/>
</dbReference>
<dbReference type="CDD" id="cd03801">
    <property type="entry name" value="GT4_PimA-like"/>
    <property type="match status" value="1"/>
</dbReference>
<organism evidence="1">
    <name type="scientific">uncultured Alphaproteobacteria bacterium</name>
    <dbReference type="NCBI Taxonomy" id="91750"/>
    <lineage>
        <taxon>Bacteria</taxon>
        <taxon>Pseudomonadati</taxon>
        <taxon>Pseudomonadota</taxon>
        <taxon>Alphaproteobacteria</taxon>
        <taxon>environmental samples</taxon>
    </lineage>
</organism>
<evidence type="ECO:0000313" key="1">
    <source>
        <dbReference type="EMBL" id="SBW09680.1"/>
    </source>
</evidence>
<accession>A0A212KD90</accession>
<keyword evidence="1" id="KW-0808">Transferase</keyword>
<dbReference type="Gene3D" id="3.40.50.2000">
    <property type="entry name" value="Glycogen Phosphorylase B"/>
    <property type="match status" value="1"/>
</dbReference>